<evidence type="ECO:0000256" key="1">
    <source>
        <dbReference type="SAM" id="Phobius"/>
    </source>
</evidence>
<gene>
    <name evidence="2" type="ORF">ACFQZX_15245</name>
</gene>
<feature type="transmembrane region" description="Helical" evidence="1">
    <location>
        <begin position="19"/>
        <end position="37"/>
    </location>
</feature>
<keyword evidence="1" id="KW-1133">Transmembrane helix</keyword>
<dbReference type="RefSeq" id="WP_377116905.1">
    <property type="nucleotide sequence ID" value="NZ_JBHTHZ010000013.1"/>
</dbReference>
<proteinExistence type="predicted"/>
<keyword evidence="3" id="KW-1185">Reference proteome</keyword>
<name>A0ABW3AWU7_9SPHI</name>
<feature type="transmembrane region" description="Helical" evidence="1">
    <location>
        <begin position="81"/>
        <end position="107"/>
    </location>
</feature>
<keyword evidence="1" id="KW-0472">Membrane</keyword>
<dbReference type="InterPro" id="IPR046125">
    <property type="entry name" value="DUF6122"/>
</dbReference>
<dbReference type="Proteomes" id="UP001597010">
    <property type="component" value="Unassembled WGS sequence"/>
</dbReference>
<sequence length="116" mass="13356">MPAFTTTATIAISGVLRTILHYSLHFLAPGFIAYLFFRNQWKKAWLIMVATMLVDADHLFATPVFDAGRCSIGYHPLHSYYAVAAYFILLFFPKTRVIAVGLLFHMFTDWQDCLWM</sequence>
<evidence type="ECO:0000313" key="2">
    <source>
        <dbReference type="EMBL" id="MFD0794976.1"/>
    </source>
</evidence>
<evidence type="ECO:0000313" key="3">
    <source>
        <dbReference type="Proteomes" id="UP001597010"/>
    </source>
</evidence>
<feature type="transmembrane region" description="Helical" evidence="1">
    <location>
        <begin position="44"/>
        <end position="61"/>
    </location>
</feature>
<reference evidence="3" key="1">
    <citation type="journal article" date="2019" name="Int. J. Syst. Evol. Microbiol.">
        <title>The Global Catalogue of Microorganisms (GCM) 10K type strain sequencing project: providing services to taxonomists for standard genome sequencing and annotation.</title>
        <authorList>
            <consortium name="The Broad Institute Genomics Platform"/>
            <consortium name="The Broad Institute Genome Sequencing Center for Infectious Disease"/>
            <person name="Wu L."/>
            <person name="Ma J."/>
        </authorList>
    </citation>
    <scope>NUCLEOTIDE SEQUENCE [LARGE SCALE GENOMIC DNA]</scope>
    <source>
        <strain evidence="3">CCUG 61484</strain>
    </source>
</reference>
<protein>
    <submittedName>
        <fullName evidence="2">DUF6122 family protein</fullName>
    </submittedName>
</protein>
<dbReference type="EMBL" id="JBHTHZ010000013">
    <property type="protein sequence ID" value="MFD0794976.1"/>
    <property type="molecule type" value="Genomic_DNA"/>
</dbReference>
<keyword evidence="1" id="KW-0812">Transmembrane</keyword>
<dbReference type="Pfam" id="PF19617">
    <property type="entry name" value="DUF6122"/>
    <property type="match status" value="1"/>
</dbReference>
<organism evidence="2 3">
    <name type="scientific">Mucilaginibacter litoreus</name>
    <dbReference type="NCBI Taxonomy" id="1048221"/>
    <lineage>
        <taxon>Bacteria</taxon>
        <taxon>Pseudomonadati</taxon>
        <taxon>Bacteroidota</taxon>
        <taxon>Sphingobacteriia</taxon>
        <taxon>Sphingobacteriales</taxon>
        <taxon>Sphingobacteriaceae</taxon>
        <taxon>Mucilaginibacter</taxon>
    </lineage>
</organism>
<accession>A0ABW3AWU7</accession>
<comment type="caution">
    <text evidence="2">The sequence shown here is derived from an EMBL/GenBank/DDBJ whole genome shotgun (WGS) entry which is preliminary data.</text>
</comment>